<dbReference type="Proteomes" id="UP001153714">
    <property type="component" value="Chromosome 11"/>
</dbReference>
<dbReference type="OrthoDB" id="19224at2759"/>
<proteinExistence type="inferred from homology"/>
<dbReference type="AlphaFoldDB" id="A0A9N9W7M1"/>
<dbReference type="EMBL" id="OU893342">
    <property type="protein sequence ID" value="CAG9783479.1"/>
    <property type="molecule type" value="Genomic_DNA"/>
</dbReference>
<keyword evidence="2" id="KW-0053">Apoptosis</keyword>
<evidence type="ECO:0008006" key="5">
    <source>
        <dbReference type="Google" id="ProtNLM"/>
    </source>
</evidence>
<reference evidence="3" key="1">
    <citation type="submission" date="2021-12" db="EMBL/GenBank/DDBJ databases">
        <authorList>
            <person name="King R."/>
        </authorList>
    </citation>
    <scope>NUCLEOTIDE SEQUENCE</scope>
</reference>
<dbReference type="InterPro" id="IPR016024">
    <property type="entry name" value="ARM-type_fold"/>
</dbReference>
<gene>
    <name evidence="3" type="ORF">DIATSA_LOCUS1647</name>
</gene>
<dbReference type="GO" id="GO:0043066">
    <property type="term" value="P:negative regulation of apoptotic process"/>
    <property type="evidence" value="ECO:0007669"/>
    <property type="project" value="TreeGrafter"/>
</dbReference>
<dbReference type="SUPFAM" id="SSF48371">
    <property type="entry name" value="ARM repeat"/>
    <property type="match status" value="1"/>
</dbReference>
<protein>
    <recommendedName>
        <fullName evidence="5">Apoptosis inhibitor 5</fullName>
    </recommendedName>
</protein>
<dbReference type="Pfam" id="PF05918">
    <property type="entry name" value="API5"/>
    <property type="match status" value="1"/>
</dbReference>
<evidence type="ECO:0000313" key="4">
    <source>
        <dbReference type="Proteomes" id="UP001153714"/>
    </source>
</evidence>
<dbReference type="PANTHER" id="PTHR12758:SF19">
    <property type="entry name" value="APOPTOSIS INHIBITOR 5"/>
    <property type="match status" value="1"/>
</dbReference>
<dbReference type="InterPro" id="IPR008383">
    <property type="entry name" value="API5"/>
</dbReference>
<dbReference type="GO" id="GO:0005634">
    <property type="term" value="C:nucleus"/>
    <property type="evidence" value="ECO:0007669"/>
    <property type="project" value="TreeGrafter"/>
</dbReference>
<dbReference type="GO" id="GO:0006915">
    <property type="term" value="P:apoptotic process"/>
    <property type="evidence" value="ECO:0007669"/>
    <property type="project" value="UniProtKB-KW"/>
</dbReference>
<evidence type="ECO:0000256" key="2">
    <source>
        <dbReference type="ARBA" id="ARBA00022703"/>
    </source>
</evidence>
<accession>A0A9N9W7M1</accession>
<evidence type="ECO:0000256" key="1">
    <source>
        <dbReference type="ARBA" id="ARBA00009515"/>
    </source>
</evidence>
<sequence length="558" mass="63710">MSTDNIQKLYENYNILAEAKDTISKHEKEYLEILAAVKGSDKGKRLASQFIARFFHYFPKLADQAIAVQLDLCEDDNVAIRKQAIKDLPMLCKGRKEHTQRIADILSWRLQSDDTTEINVVTNSLSAVLKSDPKGALTGIFGQIYRSTNGEVAKEIIRGRCIKFLATKVKQLGREIINQEAEGLIILECKKILENVVAAEFEHIMELLTWSRLGKTLAGKKELVQLVASLAFSPEDWHPEDPEYIDRLIQCSRHALPLFSSRVDSSQFVKFFCDNVLARWEVITTEGAAHSTLELLKILAEITEFCGDVENMEEKITTVYDILMKYLPEIPVDTETNSADKNKKVTESKPEECSATPSLQISHMECVLFALHSLCRISPDTLGDDTVRLRTLRLRLQYTARLTQGYMKKLKLAAQGREGQQDSEEKELRIASLKAISNIHILIRDMFRIRLRYNTKVQLSFQFSKQPEKEEQQDNAGNQDKLISGQKRHRPMTFDNDEENFASEKRTCSRDNIYTPPFGKYSSKLNITNGFSGSNPARGRKRYGRRAFRNIGAPYRRN</sequence>
<organism evidence="3 4">
    <name type="scientific">Diatraea saccharalis</name>
    <name type="common">sugarcane borer</name>
    <dbReference type="NCBI Taxonomy" id="40085"/>
    <lineage>
        <taxon>Eukaryota</taxon>
        <taxon>Metazoa</taxon>
        <taxon>Ecdysozoa</taxon>
        <taxon>Arthropoda</taxon>
        <taxon>Hexapoda</taxon>
        <taxon>Insecta</taxon>
        <taxon>Pterygota</taxon>
        <taxon>Neoptera</taxon>
        <taxon>Endopterygota</taxon>
        <taxon>Lepidoptera</taxon>
        <taxon>Glossata</taxon>
        <taxon>Ditrysia</taxon>
        <taxon>Pyraloidea</taxon>
        <taxon>Crambidae</taxon>
        <taxon>Crambinae</taxon>
        <taxon>Diatraea</taxon>
    </lineage>
</organism>
<dbReference type="GO" id="GO:0003723">
    <property type="term" value="F:RNA binding"/>
    <property type="evidence" value="ECO:0007669"/>
    <property type="project" value="TreeGrafter"/>
</dbReference>
<comment type="similarity">
    <text evidence="1">Belongs to the API5 family.</text>
</comment>
<dbReference type="PANTHER" id="PTHR12758">
    <property type="entry name" value="APOPTOSIS INHIBITOR 5-RELATED"/>
    <property type="match status" value="1"/>
</dbReference>
<evidence type="ECO:0000313" key="3">
    <source>
        <dbReference type="EMBL" id="CAG9783479.1"/>
    </source>
</evidence>
<keyword evidence="4" id="KW-1185">Reference proteome</keyword>
<reference evidence="3" key="2">
    <citation type="submission" date="2022-10" db="EMBL/GenBank/DDBJ databases">
        <authorList>
            <consortium name="ENA_rothamsted_submissions"/>
            <consortium name="culmorum"/>
            <person name="King R."/>
        </authorList>
    </citation>
    <scope>NUCLEOTIDE SEQUENCE</scope>
</reference>
<name>A0A9N9W7M1_9NEOP</name>